<dbReference type="EMBL" id="PQXF01000034">
    <property type="protein sequence ID" value="PXF58628.1"/>
    <property type="molecule type" value="Genomic_DNA"/>
</dbReference>
<proteinExistence type="predicted"/>
<accession>A0AC61L0C7</accession>
<organism evidence="1 2">
    <name type="scientific">Candidatus Methanogaster sp</name>
    <dbReference type="NCBI Taxonomy" id="3386292"/>
    <lineage>
        <taxon>Archaea</taxon>
        <taxon>Methanobacteriati</taxon>
        <taxon>Methanobacteriota</taxon>
        <taxon>Stenosarchaea group</taxon>
        <taxon>Methanomicrobia</taxon>
        <taxon>Methanosarcinales</taxon>
        <taxon>ANME-2 cluster</taxon>
        <taxon>Candidatus Methanogasteraceae</taxon>
        <taxon>Candidatus Methanogaster</taxon>
    </lineage>
</organism>
<evidence type="ECO:0000313" key="1">
    <source>
        <dbReference type="EMBL" id="PXF58628.1"/>
    </source>
</evidence>
<gene>
    <name evidence="1" type="ORF">C4B59_13040</name>
</gene>
<comment type="caution">
    <text evidence="1">The sequence shown here is derived from an EMBL/GenBank/DDBJ whole genome shotgun (WGS) entry which is preliminary data.</text>
</comment>
<reference evidence="1" key="1">
    <citation type="submission" date="2018-01" db="EMBL/GenBank/DDBJ databases">
        <authorList>
            <person name="Krukenberg V."/>
        </authorList>
    </citation>
    <scope>NUCLEOTIDE SEQUENCE</scope>
    <source>
        <strain evidence="1">E20ANME2</strain>
    </source>
</reference>
<evidence type="ECO:0000313" key="2">
    <source>
        <dbReference type="Proteomes" id="UP000248329"/>
    </source>
</evidence>
<name>A0AC61L0C7_9EURY</name>
<sequence>MDERRHQKKFKQKMVDMDIWLERIRNLVKPNEWWKVLGLKLLGSTATTKVSGNFRMLKNFYHQVVRLAFKWVNRRSQRKSYKWALVYSFHPI</sequence>
<dbReference type="Proteomes" id="UP000248329">
    <property type="component" value="Unassembled WGS sequence"/>
</dbReference>
<protein>
    <submittedName>
        <fullName evidence="1">Uncharacterized protein</fullName>
    </submittedName>
</protein>